<dbReference type="EMBL" id="SOSA01000342">
    <property type="protein sequence ID" value="THC92349.1"/>
    <property type="molecule type" value="Genomic_DNA"/>
</dbReference>
<gene>
    <name evidence="1" type="ORF">EYZ11_008193</name>
</gene>
<comment type="caution">
    <text evidence="1">The sequence shown here is derived from an EMBL/GenBank/DDBJ whole genome shotgun (WGS) entry which is preliminary data.</text>
</comment>
<accession>A0A4S3JB37</accession>
<reference evidence="1 2" key="1">
    <citation type="submission" date="2019-03" db="EMBL/GenBank/DDBJ databases">
        <title>The genome sequence of a newly discovered highly antifungal drug resistant Aspergillus species, Aspergillus tanneri NIH 1004.</title>
        <authorList>
            <person name="Mounaud S."/>
            <person name="Singh I."/>
            <person name="Joardar V."/>
            <person name="Pakala S."/>
            <person name="Pakala S."/>
            <person name="Venepally P."/>
            <person name="Hoover J."/>
            <person name="Nierman W."/>
            <person name="Chung J."/>
            <person name="Losada L."/>
        </authorList>
    </citation>
    <scope>NUCLEOTIDE SEQUENCE [LARGE SCALE GENOMIC DNA]</scope>
    <source>
        <strain evidence="1 2">NIH1004</strain>
    </source>
</reference>
<keyword evidence="2" id="KW-1185">Reference proteome</keyword>
<evidence type="ECO:0000313" key="1">
    <source>
        <dbReference type="EMBL" id="THC92349.1"/>
    </source>
</evidence>
<name>A0A4S3JB37_9EURO</name>
<organism evidence="1 2">
    <name type="scientific">Aspergillus tanneri</name>
    <dbReference type="NCBI Taxonomy" id="1220188"/>
    <lineage>
        <taxon>Eukaryota</taxon>
        <taxon>Fungi</taxon>
        <taxon>Dikarya</taxon>
        <taxon>Ascomycota</taxon>
        <taxon>Pezizomycotina</taxon>
        <taxon>Eurotiomycetes</taxon>
        <taxon>Eurotiomycetidae</taxon>
        <taxon>Eurotiales</taxon>
        <taxon>Aspergillaceae</taxon>
        <taxon>Aspergillus</taxon>
        <taxon>Aspergillus subgen. Circumdati</taxon>
    </lineage>
</organism>
<dbReference type="Proteomes" id="UP000308092">
    <property type="component" value="Unassembled WGS sequence"/>
</dbReference>
<proteinExistence type="predicted"/>
<dbReference type="AlphaFoldDB" id="A0A4S3JB37"/>
<evidence type="ECO:0000313" key="2">
    <source>
        <dbReference type="Proteomes" id="UP000308092"/>
    </source>
</evidence>
<dbReference type="VEuPathDB" id="FungiDB:EYZ11_008193"/>
<protein>
    <submittedName>
        <fullName evidence="1">Uncharacterized protein</fullName>
    </submittedName>
</protein>
<sequence>MQDPTIAIYPYMSMYRGPLLDDKFGPSPGPVAA</sequence>